<protein>
    <submittedName>
        <fullName evidence="1">Putative transposase</fullName>
    </submittedName>
</protein>
<evidence type="ECO:0000313" key="1">
    <source>
        <dbReference type="EMBL" id="GAD79097.1"/>
    </source>
</evidence>
<proteinExistence type="predicted"/>
<keyword evidence="2" id="KW-1185">Reference proteome</keyword>
<gene>
    <name evidence="1" type="ORF">VEZ01S_08_01330</name>
</gene>
<dbReference type="eggNOG" id="COG2963">
    <property type="taxonomic scope" value="Bacteria"/>
</dbReference>
<comment type="caution">
    <text evidence="1">The sequence shown here is derived from an EMBL/GenBank/DDBJ whole genome shotgun (WGS) entry which is preliminary data.</text>
</comment>
<evidence type="ECO:0000313" key="2">
    <source>
        <dbReference type="Proteomes" id="UP000016562"/>
    </source>
</evidence>
<dbReference type="EMBL" id="BATM01000008">
    <property type="protein sequence ID" value="GAD79097.1"/>
    <property type="molecule type" value="Genomic_DNA"/>
</dbReference>
<dbReference type="RefSeq" id="WP_021712808.1">
    <property type="nucleotide sequence ID" value="NZ_BATM01000008.1"/>
</dbReference>
<organism evidence="1 2">
    <name type="scientific">Vibrio ezurae NBRC 102218</name>
    <dbReference type="NCBI Taxonomy" id="1219080"/>
    <lineage>
        <taxon>Bacteria</taxon>
        <taxon>Pseudomonadati</taxon>
        <taxon>Pseudomonadota</taxon>
        <taxon>Gammaproteobacteria</taxon>
        <taxon>Vibrionales</taxon>
        <taxon>Vibrionaceae</taxon>
        <taxon>Vibrio</taxon>
    </lineage>
</organism>
<dbReference type="AlphaFoldDB" id="U3B0U8"/>
<sequence length="112" mass="12727">MNQQDKRAYWTTIIEKQQRSGLSIKQFCIDNSISYQTFYYWAKKLNQPEPQTEVQPIVVTEPAKDSSTCVILTFGNGIRAELPATLSPQQISQRVEVISTGSGLCFCIIFYP</sequence>
<reference evidence="1 2" key="1">
    <citation type="submission" date="2013-09" db="EMBL/GenBank/DDBJ databases">
        <title>Whole genome shotgun sequence of Vibrio ezurae NBRC 102218.</title>
        <authorList>
            <person name="Yoshida I."/>
            <person name="Hosoyama A."/>
            <person name="Numata M."/>
            <person name="Hashimoto M."/>
            <person name="Hosoyama Y."/>
            <person name="Tsuchikane K."/>
            <person name="Noguchi M."/>
            <person name="Hirakata S."/>
            <person name="Ichikawa N."/>
            <person name="Ohji S."/>
            <person name="Yamazoe A."/>
            <person name="Fujita N."/>
        </authorList>
    </citation>
    <scope>NUCLEOTIDE SEQUENCE [LARGE SCALE GENOMIC DNA]</scope>
    <source>
        <strain evidence="1 2">NBRC 102218</strain>
    </source>
</reference>
<name>U3B0U8_9VIBR</name>
<dbReference type="NCBIfam" id="NF047593">
    <property type="entry name" value="IS66_ISAeme5_TnpA"/>
    <property type="match status" value="1"/>
</dbReference>
<accession>U3B0U8</accession>
<dbReference type="Proteomes" id="UP000016562">
    <property type="component" value="Unassembled WGS sequence"/>
</dbReference>